<proteinExistence type="inferred from homology"/>
<dbReference type="PANTHER" id="PTHR30472">
    <property type="entry name" value="FERRIC ENTEROBACTIN TRANSPORT SYSTEM PERMEASE PROTEIN"/>
    <property type="match status" value="1"/>
</dbReference>
<dbReference type="Proteomes" id="UP000254575">
    <property type="component" value="Unassembled WGS sequence"/>
</dbReference>
<feature type="transmembrane region" description="Helical" evidence="8">
    <location>
        <begin position="7"/>
        <end position="25"/>
    </location>
</feature>
<dbReference type="OrthoDB" id="9796260at2"/>
<gene>
    <name evidence="9" type="primary">fepD</name>
    <name evidence="9" type="ORF">NCTC10717_00534</name>
</gene>
<feature type="transmembrane region" description="Helical" evidence="8">
    <location>
        <begin position="76"/>
        <end position="94"/>
    </location>
</feature>
<keyword evidence="10" id="KW-1185">Reference proteome</keyword>
<sequence>MPASHRRLWICAAIALLLALLFWLYPKNLSLFALQIRAEKLAVIALLSICGGVSTLVFQTLSGNRLLTPQLMGIDGIYRLLQASLILLVGAPLYTQLSPYAKFGLSAIISMLVSSFFFIYLLDRLRGDLFRLLLIGVIFSGFCRAMSGFIGRMLDPLAYAVYQSASFAQLSQARVELIGIAALPCLLSCAFLWKMRHELDVLALGRDSAINLGLPYLRCVMFAMLALSLLVAIATALVGPMLFFGLLASALTYRLFPCVQHGILIPAVALISFCILLGGQLVFERLLNMAGTLSIAVEFIGGLLFLVLILRKAKQT</sequence>
<evidence type="ECO:0000256" key="1">
    <source>
        <dbReference type="ARBA" id="ARBA00004651"/>
    </source>
</evidence>
<keyword evidence="4" id="KW-1003">Cell membrane</keyword>
<keyword evidence="3" id="KW-0813">Transport</keyword>
<name>A0A380MLP6_9GAMM</name>
<dbReference type="InterPro" id="IPR037294">
    <property type="entry name" value="ABC_BtuC-like"/>
</dbReference>
<evidence type="ECO:0000256" key="4">
    <source>
        <dbReference type="ARBA" id="ARBA00022475"/>
    </source>
</evidence>
<keyword evidence="5 8" id="KW-0812">Transmembrane</keyword>
<feature type="transmembrane region" description="Helical" evidence="8">
    <location>
        <begin position="129"/>
        <end position="154"/>
    </location>
</feature>
<dbReference type="GO" id="GO:0033214">
    <property type="term" value="P:siderophore-iron import into cell"/>
    <property type="evidence" value="ECO:0007669"/>
    <property type="project" value="TreeGrafter"/>
</dbReference>
<dbReference type="GO" id="GO:0022857">
    <property type="term" value="F:transmembrane transporter activity"/>
    <property type="evidence" value="ECO:0007669"/>
    <property type="project" value="InterPro"/>
</dbReference>
<accession>A0A380MLP6</accession>
<dbReference type="InterPro" id="IPR000522">
    <property type="entry name" value="ABC_transptr_permease_BtuC"/>
</dbReference>
<dbReference type="Gene3D" id="1.10.3470.10">
    <property type="entry name" value="ABC transporter involved in vitamin B12 uptake, BtuC"/>
    <property type="match status" value="1"/>
</dbReference>
<protein>
    <submittedName>
        <fullName evidence="9">Ferric enterobactin transport system permease protein fepD</fullName>
    </submittedName>
</protein>
<comment type="subcellular location">
    <subcellularLocation>
        <location evidence="1">Cell membrane</location>
        <topology evidence="1">Multi-pass membrane protein</topology>
    </subcellularLocation>
</comment>
<evidence type="ECO:0000256" key="3">
    <source>
        <dbReference type="ARBA" id="ARBA00022448"/>
    </source>
</evidence>
<dbReference type="GO" id="GO:0005886">
    <property type="term" value="C:plasma membrane"/>
    <property type="evidence" value="ECO:0007669"/>
    <property type="project" value="UniProtKB-SubCell"/>
</dbReference>
<organism evidence="9 10">
    <name type="scientific">Suttonella indologenes</name>
    <dbReference type="NCBI Taxonomy" id="13276"/>
    <lineage>
        <taxon>Bacteria</taxon>
        <taxon>Pseudomonadati</taxon>
        <taxon>Pseudomonadota</taxon>
        <taxon>Gammaproteobacteria</taxon>
        <taxon>Cardiobacteriales</taxon>
        <taxon>Cardiobacteriaceae</taxon>
        <taxon>Suttonella</taxon>
    </lineage>
</organism>
<keyword evidence="7 8" id="KW-0472">Membrane</keyword>
<dbReference type="EMBL" id="UHIA01000003">
    <property type="protein sequence ID" value="SUO92408.1"/>
    <property type="molecule type" value="Genomic_DNA"/>
</dbReference>
<feature type="transmembrane region" description="Helical" evidence="8">
    <location>
        <begin position="41"/>
        <end position="64"/>
    </location>
</feature>
<evidence type="ECO:0000256" key="8">
    <source>
        <dbReference type="SAM" id="Phobius"/>
    </source>
</evidence>
<dbReference type="RefSeq" id="WP_115217822.1">
    <property type="nucleotide sequence ID" value="NZ_UHIA01000003.1"/>
</dbReference>
<comment type="similarity">
    <text evidence="2">Belongs to the binding-protein-dependent transport system permease family. FecCD subfamily.</text>
</comment>
<evidence type="ECO:0000256" key="2">
    <source>
        <dbReference type="ARBA" id="ARBA00007935"/>
    </source>
</evidence>
<reference evidence="9 10" key="1">
    <citation type="submission" date="2018-06" db="EMBL/GenBank/DDBJ databases">
        <authorList>
            <consortium name="Pathogen Informatics"/>
            <person name="Doyle S."/>
        </authorList>
    </citation>
    <scope>NUCLEOTIDE SEQUENCE [LARGE SCALE GENOMIC DNA]</scope>
    <source>
        <strain evidence="9 10">NCTC10717</strain>
    </source>
</reference>
<dbReference type="PANTHER" id="PTHR30472:SF19">
    <property type="entry name" value="PETROBACTIN IMPORT SYSTEM PERMEASE PROTEIN YCLO"/>
    <property type="match status" value="1"/>
</dbReference>
<evidence type="ECO:0000256" key="7">
    <source>
        <dbReference type="ARBA" id="ARBA00023136"/>
    </source>
</evidence>
<feature type="transmembrane region" description="Helical" evidence="8">
    <location>
        <begin position="289"/>
        <end position="310"/>
    </location>
</feature>
<evidence type="ECO:0000256" key="5">
    <source>
        <dbReference type="ARBA" id="ARBA00022692"/>
    </source>
</evidence>
<evidence type="ECO:0000313" key="10">
    <source>
        <dbReference type="Proteomes" id="UP000254575"/>
    </source>
</evidence>
<feature type="transmembrane region" description="Helical" evidence="8">
    <location>
        <begin position="100"/>
        <end position="122"/>
    </location>
</feature>
<evidence type="ECO:0000313" key="9">
    <source>
        <dbReference type="EMBL" id="SUO92408.1"/>
    </source>
</evidence>
<dbReference type="SUPFAM" id="SSF81345">
    <property type="entry name" value="ABC transporter involved in vitamin B12 uptake, BtuC"/>
    <property type="match status" value="1"/>
</dbReference>
<keyword evidence="6 8" id="KW-1133">Transmembrane helix</keyword>
<dbReference type="AlphaFoldDB" id="A0A380MLP6"/>
<feature type="transmembrane region" description="Helical" evidence="8">
    <location>
        <begin position="263"/>
        <end position="283"/>
    </location>
</feature>
<dbReference type="Pfam" id="PF01032">
    <property type="entry name" value="FecCD"/>
    <property type="match status" value="1"/>
</dbReference>
<evidence type="ECO:0000256" key="6">
    <source>
        <dbReference type="ARBA" id="ARBA00022989"/>
    </source>
</evidence>